<feature type="transmembrane region" description="Helical" evidence="1">
    <location>
        <begin position="148"/>
        <end position="169"/>
    </location>
</feature>
<name>A0A1I0WPS8_9PSEU</name>
<keyword evidence="1" id="KW-1133">Transmembrane helix</keyword>
<keyword evidence="4" id="KW-1185">Reference proteome</keyword>
<keyword evidence="1" id="KW-0472">Membrane</keyword>
<keyword evidence="1" id="KW-0812">Transmembrane</keyword>
<dbReference type="InterPro" id="IPR003675">
    <property type="entry name" value="Rce1/LyrA-like_dom"/>
</dbReference>
<evidence type="ECO:0000256" key="1">
    <source>
        <dbReference type="SAM" id="Phobius"/>
    </source>
</evidence>
<dbReference type="GO" id="GO:0080120">
    <property type="term" value="P:CAAX-box protein maturation"/>
    <property type="evidence" value="ECO:0007669"/>
    <property type="project" value="UniProtKB-ARBA"/>
</dbReference>
<evidence type="ECO:0000313" key="4">
    <source>
        <dbReference type="Proteomes" id="UP000243799"/>
    </source>
</evidence>
<dbReference type="AlphaFoldDB" id="A0A1I0WPS8"/>
<dbReference type="OrthoDB" id="8453431at2"/>
<dbReference type="RefSeq" id="WP_091670064.1">
    <property type="nucleotide sequence ID" value="NZ_FOKG01000002.1"/>
</dbReference>
<dbReference type="GO" id="GO:0004175">
    <property type="term" value="F:endopeptidase activity"/>
    <property type="evidence" value="ECO:0007669"/>
    <property type="project" value="UniProtKB-ARBA"/>
</dbReference>
<dbReference type="Pfam" id="PF02517">
    <property type="entry name" value="Rce1-like"/>
    <property type="match status" value="1"/>
</dbReference>
<feature type="transmembrane region" description="Helical" evidence="1">
    <location>
        <begin position="104"/>
        <end position="128"/>
    </location>
</feature>
<feature type="transmembrane region" description="Helical" evidence="1">
    <location>
        <begin position="181"/>
        <end position="200"/>
    </location>
</feature>
<feature type="transmembrane region" description="Helical" evidence="1">
    <location>
        <begin position="20"/>
        <end position="43"/>
    </location>
</feature>
<organism evidence="3 4">
    <name type="scientific">Amycolatopsis marina</name>
    <dbReference type="NCBI Taxonomy" id="490629"/>
    <lineage>
        <taxon>Bacteria</taxon>
        <taxon>Bacillati</taxon>
        <taxon>Actinomycetota</taxon>
        <taxon>Actinomycetes</taxon>
        <taxon>Pseudonocardiales</taxon>
        <taxon>Pseudonocardiaceae</taxon>
        <taxon>Amycolatopsis</taxon>
    </lineage>
</organism>
<feature type="transmembrane region" description="Helical" evidence="1">
    <location>
        <begin position="63"/>
        <end position="84"/>
    </location>
</feature>
<feature type="domain" description="CAAX prenyl protease 2/Lysostaphin resistance protein A-like" evidence="2">
    <location>
        <begin position="149"/>
        <end position="238"/>
    </location>
</feature>
<dbReference type="EMBL" id="FOKG01000002">
    <property type="protein sequence ID" value="SFA90160.1"/>
    <property type="molecule type" value="Genomic_DNA"/>
</dbReference>
<proteinExistence type="predicted"/>
<reference evidence="4" key="1">
    <citation type="submission" date="2016-10" db="EMBL/GenBank/DDBJ databases">
        <authorList>
            <person name="Varghese N."/>
            <person name="Submissions S."/>
        </authorList>
    </citation>
    <scope>NUCLEOTIDE SEQUENCE [LARGE SCALE GENOMIC DNA]</scope>
    <source>
        <strain evidence="4">CGMCC 4.3568</strain>
    </source>
</reference>
<dbReference type="Proteomes" id="UP000243799">
    <property type="component" value="Unassembled WGS sequence"/>
</dbReference>
<evidence type="ECO:0000313" key="3">
    <source>
        <dbReference type="EMBL" id="SFA90160.1"/>
    </source>
</evidence>
<gene>
    <name evidence="3" type="ORF">SAMN05216266_10291</name>
</gene>
<sequence length="248" mass="26104">MGREHEDNAPEVRDGLVFGVHWGFLAFFAGLGGYYLVSLVLAAVLTGSVDDLPARASTEIGPIILLAFLPNLLLGLGPAIGSWLRGRGLRADYGLIPNARDLKVGLACGGFALLVGYLLNLVLLAVYGPESVNSGPLVELASGLGDELVWLILAALVVVLAAPVTEELLFRGAMWNSLAFYRVPQWAILLLTALVFAQVHGEPSRMIALFGQGVAIGVARLVTGRTGASMVAHAANNLPPALLLFTMP</sequence>
<accession>A0A1I0WPS8</accession>
<protein>
    <recommendedName>
        <fullName evidence="2">CAAX prenyl protease 2/Lysostaphin resistance protein A-like domain-containing protein</fullName>
    </recommendedName>
</protein>
<dbReference type="STRING" id="490629.SAMN05216266_10291"/>
<evidence type="ECO:0000259" key="2">
    <source>
        <dbReference type="Pfam" id="PF02517"/>
    </source>
</evidence>